<comment type="caution">
    <text evidence="2">The sequence shown here is derived from an EMBL/GenBank/DDBJ whole genome shotgun (WGS) entry which is preliminary data.</text>
</comment>
<reference evidence="2" key="1">
    <citation type="submission" date="2020-10" db="EMBL/GenBank/DDBJ databases">
        <authorList>
            <person name="Gilroy R."/>
        </authorList>
    </citation>
    <scope>NUCLEOTIDE SEQUENCE</scope>
    <source>
        <strain evidence="2">ChiW13-3771</strain>
    </source>
</reference>
<dbReference type="Pfam" id="PF00534">
    <property type="entry name" value="Glycos_transf_1"/>
    <property type="match status" value="1"/>
</dbReference>
<reference evidence="2" key="2">
    <citation type="journal article" date="2021" name="PeerJ">
        <title>Extensive microbial diversity within the chicken gut microbiome revealed by metagenomics and culture.</title>
        <authorList>
            <person name="Gilroy R."/>
            <person name="Ravi A."/>
            <person name="Getino M."/>
            <person name="Pursley I."/>
            <person name="Horton D.L."/>
            <person name="Alikhan N.F."/>
            <person name="Baker D."/>
            <person name="Gharbi K."/>
            <person name="Hall N."/>
            <person name="Watson M."/>
            <person name="Adriaenssens E.M."/>
            <person name="Foster-Nyarko E."/>
            <person name="Jarju S."/>
            <person name="Secka A."/>
            <person name="Antonio M."/>
            <person name="Oren A."/>
            <person name="Chaudhuri R.R."/>
            <person name="La Ragione R."/>
            <person name="Hildebrand F."/>
            <person name="Pallen M.J."/>
        </authorList>
    </citation>
    <scope>NUCLEOTIDE SEQUENCE</scope>
    <source>
        <strain evidence="2">ChiW13-3771</strain>
    </source>
</reference>
<name>A0A9D1JBV5_9FIRM</name>
<evidence type="ECO:0000313" key="3">
    <source>
        <dbReference type="Proteomes" id="UP000824201"/>
    </source>
</evidence>
<dbReference type="InterPro" id="IPR001296">
    <property type="entry name" value="Glyco_trans_1"/>
</dbReference>
<protein>
    <submittedName>
        <fullName evidence="2">Glycosyltransferase family 4 protein</fullName>
    </submittedName>
</protein>
<gene>
    <name evidence="2" type="ORF">IAC96_01090</name>
</gene>
<proteinExistence type="predicted"/>
<evidence type="ECO:0000313" key="2">
    <source>
        <dbReference type="EMBL" id="HIR87523.1"/>
    </source>
</evidence>
<dbReference type="GO" id="GO:0016757">
    <property type="term" value="F:glycosyltransferase activity"/>
    <property type="evidence" value="ECO:0007669"/>
    <property type="project" value="InterPro"/>
</dbReference>
<feature type="domain" description="Glycosyl transferase family 1" evidence="1">
    <location>
        <begin position="191"/>
        <end position="271"/>
    </location>
</feature>
<dbReference type="Proteomes" id="UP000824201">
    <property type="component" value="Unassembled WGS sequence"/>
</dbReference>
<sequence>MKGVYFTTYDIRNQSDGVAKKILSQIKCFQDADIDMEIVDANHMPISNYFSLRKKMAKVFSTAYTTGCLYDYLIDKIDLKKIQFVYVRKGYCDMKQIRSLKKIKKINPAIQILMEIPTFPYDQEFGGRRKILAIPRDKKARMYLHKYVDKIVTYSNDKKIFGTPTLRISNGIDYERISLKSSSCHHEGIHLIAVAFLDYWHGYDRLLLGMAKEQELVRKNGLVFHLVGDGRTLASYKQIVKENKLEKHVIFHGRLHGEKLDVVYNECDIGIDTLGRHRVGISYNSTLKGKEYCAKGLPIISGVTTELDSMNCTYYYRVPANDDPISIKEIIQFYHRIYDGKDPKLIAKSIREESEKYFAFPNTFAPIVEYIKKNAVHETFKSYEVPK</sequence>
<evidence type="ECO:0000259" key="1">
    <source>
        <dbReference type="Pfam" id="PF00534"/>
    </source>
</evidence>
<organism evidence="2 3">
    <name type="scientific">Candidatus Fimimorpha faecalis</name>
    <dbReference type="NCBI Taxonomy" id="2840824"/>
    <lineage>
        <taxon>Bacteria</taxon>
        <taxon>Bacillati</taxon>
        <taxon>Bacillota</taxon>
        <taxon>Clostridia</taxon>
        <taxon>Eubacteriales</taxon>
        <taxon>Candidatus Fimimorpha</taxon>
    </lineage>
</organism>
<dbReference type="Gene3D" id="3.40.50.2000">
    <property type="entry name" value="Glycogen Phosphorylase B"/>
    <property type="match status" value="1"/>
</dbReference>
<dbReference type="EMBL" id="DVHN01000007">
    <property type="protein sequence ID" value="HIR87523.1"/>
    <property type="molecule type" value="Genomic_DNA"/>
</dbReference>
<dbReference type="AlphaFoldDB" id="A0A9D1JBV5"/>
<accession>A0A9D1JBV5</accession>
<dbReference type="SUPFAM" id="SSF53756">
    <property type="entry name" value="UDP-Glycosyltransferase/glycogen phosphorylase"/>
    <property type="match status" value="1"/>
</dbReference>